<keyword evidence="4" id="KW-0326">Glycosidase</keyword>
<evidence type="ECO:0000256" key="2">
    <source>
        <dbReference type="ARBA" id="ARBA00022801"/>
    </source>
</evidence>
<comment type="similarity">
    <text evidence="6">Belongs to the glycosyl hydrolase 74 family.</text>
</comment>
<sequence>MVNRTHNFIIPALVAGLLAGCSGGSTTPGAAGTAPAMTAATVGSATTWTSAKWGGGGYVTGVIYHPVNSSLLYARTDVGGAYRWNATDSTWTPITDGIGWGPNEGQFHEVESLALDPNNDQFVYMVTGDGATSYPAPKGRIYISSDRGTTWTHYDLPFAVGGNDDGRAYGERLSIDPELPSIMYYATRQDGLWKSTDSGHTWNQVTSLSSIRLTNGGQVYGTQQVVFDTSNRGTGTQTWVMWATVNPDYAKAAGLTSSLYESTNGGATWAPVEVPSAVSGYYIPHVVRAADGYFYFAFNQTGGQGRPGPGFVYKFGGGAHGGTWTQLLSTTGMGVGGLAVNGTGSTTRIAVGMTSWSDSSKQIQVSDDAGLNWHEVEANMPHTSDDCKGWIEGVTIDPANRDHIMHIHGGGICETTNASSATPTWSPKVNNLEETATLAAVAAPAGAPYKLINSAGDIGTWLVSDLTTRPTKGPMNWWSSGNAADLAWADTSYIAATGVDNANGHVVKAFWSGDAGNTWSQFASLPTGGSASSSQVQSVAVTSRNNLVWAPQDSVPSYSTNSGATWTQTNLPAFTATWNGYFRAYRLAADRVNPSKVYAFDSGGANWSGQPGKVYISYDGGHSFGLSGMWGAQNMTPNGWGDTSMVVNPNAEGDIWVTDGNSLYHSVNSGWNWVQVGSFASANGTMGATKVALGKAQAGSSYSAAIYVEGTLNGQWGIFHSDDGGVTWSRWNDDMHQFGGNAVMVGDWNTYGRIYVNGAARGLIYSN</sequence>
<dbReference type="Gene3D" id="2.130.10.10">
    <property type="entry name" value="YVTN repeat-like/Quinoprotein amine dehydrogenase"/>
    <property type="match status" value="2"/>
</dbReference>
<evidence type="ECO:0000313" key="9">
    <source>
        <dbReference type="Proteomes" id="UP000716322"/>
    </source>
</evidence>
<accession>A0ABX0P6I5</accession>
<comment type="caution">
    <text evidence="8">The sequence shown here is derived from an EMBL/GenBank/DDBJ whole genome shotgun (WGS) entry which is preliminary data.</text>
</comment>
<dbReference type="PROSITE" id="PS51257">
    <property type="entry name" value="PROKAR_LIPOPROTEIN"/>
    <property type="match status" value="1"/>
</dbReference>
<feature type="signal peptide" evidence="7">
    <location>
        <begin position="1"/>
        <end position="30"/>
    </location>
</feature>
<dbReference type="Proteomes" id="UP000716322">
    <property type="component" value="Unassembled WGS sequence"/>
</dbReference>
<evidence type="ECO:0000256" key="6">
    <source>
        <dbReference type="ARBA" id="ARBA00037986"/>
    </source>
</evidence>
<dbReference type="InterPro" id="IPR052025">
    <property type="entry name" value="Xyloglucanase_GH74"/>
</dbReference>
<keyword evidence="1 7" id="KW-0732">Signal</keyword>
<dbReference type="PANTHER" id="PTHR43739:SF2">
    <property type="entry name" value="OLIGOXYLOGLUCAN-REDUCING END-SPECIFIC XYLOGLUCANASE-RELATED"/>
    <property type="match status" value="1"/>
</dbReference>
<evidence type="ECO:0000256" key="5">
    <source>
        <dbReference type="ARBA" id="ARBA00023326"/>
    </source>
</evidence>
<reference evidence="8 9" key="1">
    <citation type="submission" date="2020-03" db="EMBL/GenBank/DDBJ databases">
        <title>Genome sequence of strain Massilia sp. TW-1.</title>
        <authorList>
            <person name="Chaudhary D.K."/>
        </authorList>
    </citation>
    <scope>NUCLEOTIDE SEQUENCE [LARGE SCALE GENOMIC DNA]</scope>
    <source>
        <strain evidence="8 9">TW-1</strain>
    </source>
</reference>
<gene>
    <name evidence="8" type="ORF">HAV22_04255</name>
</gene>
<proteinExistence type="inferred from homology"/>
<keyword evidence="5" id="KW-0624">Polysaccharide degradation</keyword>
<feature type="chain" id="PRO_5047111179" evidence="7">
    <location>
        <begin position="31"/>
        <end position="767"/>
    </location>
</feature>
<organism evidence="8 9">
    <name type="scientific">Telluria antibiotica</name>
    <dbReference type="NCBI Taxonomy" id="2717319"/>
    <lineage>
        <taxon>Bacteria</taxon>
        <taxon>Pseudomonadati</taxon>
        <taxon>Pseudomonadota</taxon>
        <taxon>Betaproteobacteria</taxon>
        <taxon>Burkholderiales</taxon>
        <taxon>Oxalobacteraceae</taxon>
        <taxon>Telluria group</taxon>
        <taxon>Telluria</taxon>
    </lineage>
</organism>
<evidence type="ECO:0000256" key="4">
    <source>
        <dbReference type="ARBA" id="ARBA00023295"/>
    </source>
</evidence>
<dbReference type="EMBL" id="JAAQOM010000002">
    <property type="protein sequence ID" value="NIA52865.1"/>
    <property type="molecule type" value="Genomic_DNA"/>
</dbReference>
<dbReference type="PANTHER" id="PTHR43739">
    <property type="entry name" value="XYLOGLUCANASE (EUROFUNG)"/>
    <property type="match status" value="1"/>
</dbReference>
<evidence type="ECO:0000256" key="7">
    <source>
        <dbReference type="SAM" id="SignalP"/>
    </source>
</evidence>
<keyword evidence="2" id="KW-0378">Hydrolase</keyword>
<evidence type="ECO:0000256" key="1">
    <source>
        <dbReference type="ARBA" id="ARBA00022729"/>
    </source>
</evidence>
<protein>
    <submittedName>
        <fullName evidence="8">Dockerin</fullName>
    </submittedName>
</protein>
<dbReference type="SUPFAM" id="SSF110296">
    <property type="entry name" value="Oligoxyloglucan reducing end-specific cellobiohydrolase"/>
    <property type="match status" value="2"/>
</dbReference>
<evidence type="ECO:0000256" key="3">
    <source>
        <dbReference type="ARBA" id="ARBA00023277"/>
    </source>
</evidence>
<evidence type="ECO:0000313" key="8">
    <source>
        <dbReference type="EMBL" id="NIA52865.1"/>
    </source>
</evidence>
<keyword evidence="3" id="KW-0119">Carbohydrate metabolism</keyword>
<dbReference type="InterPro" id="IPR015943">
    <property type="entry name" value="WD40/YVTN_repeat-like_dom_sf"/>
</dbReference>
<name>A0ABX0P6I5_9BURK</name>
<keyword evidence="9" id="KW-1185">Reference proteome</keyword>